<feature type="region of interest" description="Disordered" evidence="7">
    <location>
        <begin position="1"/>
        <end position="27"/>
    </location>
</feature>
<feature type="transmembrane region" description="Helical" evidence="8">
    <location>
        <begin position="463"/>
        <end position="484"/>
    </location>
</feature>
<dbReference type="EMBL" id="QLNQ01000023">
    <property type="protein sequence ID" value="RCK63909.1"/>
    <property type="molecule type" value="Genomic_DNA"/>
</dbReference>
<dbReference type="GO" id="GO:0016020">
    <property type="term" value="C:membrane"/>
    <property type="evidence" value="ECO:0007669"/>
    <property type="project" value="UniProtKB-SubCell"/>
</dbReference>
<dbReference type="Pfam" id="PF00324">
    <property type="entry name" value="AA_permease"/>
    <property type="match status" value="1"/>
</dbReference>
<dbReference type="PANTHER" id="PTHR43341:SF36">
    <property type="entry name" value="PROLINE-SPECIFIC PERMEASE"/>
    <property type="match status" value="1"/>
</dbReference>
<dbReference type="Gene3D" id="1.20.1740.10">
    <property type="entry name" value="Amino acid/polyamine transporter I"/>
    <property type="match status" value="1"/>
</dbReference>
<feature type="transmembrane region" description="Helical" evidence="8">
    <location>
        <begin position="496"/>
        <end position="515"/>
    </location>
</feature>
<comment type="caution">
    <text evidence="10">The sequence shown here is derived from an EMBL/GenBank/DDBJ whole genome shotgun (WGS) entry which is preliminary data.</text>
</comment>
<dbReference type="PANTHER" id="PTHR43341">
    <property type="entry name" value="AMINO ACID PERMEASE"/>
    <property type="match status" value="1"/>
</dbReference>
<feature type="transmembrane region" description="Helical" evidence="8">
    <location>
        <begin position="421"/>
        <end position="442"/>
    </location>
</feature>
<evidence type="ECO:0000313" key="11">
    <source>
        <dbReference type="Proteomes" id="UP000253472"/>
    </source>
</evidence>
<comment type="similarity">
    <text evidence="2">Belongs to the amino acid-polyamine-organocation (APC) superfamily. YAT (TC 2.A.3.10) family.</text>
</comment>
<feature type="compositionally biased region" description="Polar residues" evidence="7">
    <location>
        <begin position="1"/>
        <end position="23"/>
    </location>
</feature>
<dbReference type="STRING" id="5486.A0A367YEA1"/>
<evidence type="ECO:0000256" key="4">
    <source>
        <dbReference type="ARBA" id="ARBA00022692"/>
    </source>
</evidence>
<evidence type="ECO:0000256" key="7">
    <source>
        <dbReference type="SAM" id="MobiDB-lite"/>
    </source>
</evidence>
<feature type="transmembrane region" description="Helical" evidence="8">
    <location>
        <begin position="143"/>
        <end position="162"/>
    </location>
</feature>
<evidence type="ECO:0000313" key="10">
    <source>
        <dbReference type="EMBL" id="RCK63909.1"/>
    </source>
</evidence>
<keyword evidence="11" id="KW-1185">Reference proteome</keyword>
<evidence type="ECO:0000256" key="8">
    <source>
        <dbReference type="SAM" id="Phobius"/>
    </source>
</evidence>
<keyword evidence="3" id="KW-0813">Transport</keyword>
<evidence type="ECO:0000256" key="5">
    <source>
        <dbReference type="ARBA" id="ARBA00022989"/>
    </source>
</evidence>
<accession>A0A367YEA1</accession>
<dbReference type="OrthoDB" id="3900342at2759"/>
<proteinExistence type="inferred from homology"/>
<dbReference type="GO" id="GO:0015171">
    <property type="term" value="F:amino acid transmembrane transporter activity"/>
    <property type="evidence" value="ECO:0007669"/>
    <property type="project" value="TreeGrafter"/>
</dbReference>
<evidence type="ECO:0000256" key="3">
    <source>
        <dbReference type="ARBA" id="ARBA00022448"/>
    </source>
</evidence>
<feature type="transmembrane region" description="Helical" evidence="8">
    <location>
        <begin position="294"/>
        <end position="313"/>
    </location>
</feature>
<name>A0A367YEA1_9ASCO</name>
<feature type="transmembrane region" description="Helical" evidence="8">
    <location>
        <begin position="62"/>
        <end position="83"/>
    </location>
</feature>
<feature type="transmembrane region" description="Helical" evidence="8">
    <location>
        <begin position="392"/>
        <end position="409"/>
    </location>
</feature>
<dbReference type="InterPro" id="IPR004841">
    <property type="entry name" value="AA-permease/SLC12A_dom"/>
</dbReference>
<comment type="subcellular location">
    <subcellularLocation>
        <location evidence="1">Membrane</location>
        <topology evidence="1">Multi-pass membrane protein</topology>
    </subcellularLocation>
</comment>
<reference evidence="10 11" key="1">
    <citation type="submission" date="2018-06" db="EMBL/GenBank/DDBJ databases">
        <title>Whole genome sequencing of Candida tropicalis (genome annotated by CSBL at Korea University).</title>
        <authorList>
            <person name="Ahn J."/>
        </authorList>
    </citation>
    <scope>NUCLEOTIDE SEQUENCE [LARGE SCALE GENOMIC DNA]</scope>
    <source>
        <strain evidence="10 11">ATCC 20962</strain>
    </source>
</reference>
<keyword evidence="6 8" id="KW-0472">Membrane</keyword>
<dbReference type="FunFam" id="1.20.1740.10:FF:000001">
    <property type="entry name" value="Amino acid permease"/>
    <property type="match status" value="1"/>
</dbReference>
<gene>
    <name evidence="10" type="primary">put4_3</name>
    <name evidence="10" type="ORF">Cantr_10799</name>
</gene>
<keyword evidence="5 8" id="KW-1133">Transmembrane helix</keyword>
<dbReference type="InterPro" id="IPR050524">
    <property type="entry name" value="APC_YAT"/>
</dbReference>
<evidence type="ECO:0000256" key="2">
    <source>
        <dbReference type="ARBA" id="ARBA00006983"/>
    </source>
</evidence>
<evidence type="ECO:0000256" key="1">
    <source>
        <dbReference type="ARBA" id="ARBA00004141"/>
    </source>
</evidence>
<dbReference type="Proteomes" id="UP000253472">
    <property type="component" value="Unassembled WGS sequence"/>
</dbReference>
<evidence type="ECO:0000256" key="6">
    <source>
        <dbReference type="ARBA" id="ARBA00023136"/>
    </source>
</evidence>
<feature type="transmembrane region" description="Helical" evidence="8">
    <location>
        <begin position="240"/>
        <end position="260"/>
    </location>
</feature>
<keyword evidence="4 8" id="KW-0812">Transmembrane</keyword>
<sequence length="565" mass="62069">MSAKETNLLTSISPTNDSGSQASNDEKNIKFVEKSGEHISQSSYDTSDNKDTLARGLKSRHLSLIALGGSIGTGLFLGSGLILATCGPASFLIAFIVMSFVVYNVMEYFAEIVLFLPVPGNGPIAFVNDYVSPSFGFAVGYNYWYAFSILVAAEVTAAAMLIEYWTTAVPIAVWITILLGFIVALNFLPVKFYGETEYCLVLIKVVVLVILIITGLVIMLGGGPNHDRLGFRYWKDGLAFSQYLVSGSTGRFLGVWTAVIRSGFSFITGPELISTAIGETVGPRQNGSKAARRFIYRLIFFYVAGSLIIGVIVSSNDERLIGSGYDASASPFVIGIQNAGIPVLNHIINAAILSSATSAGNSFLYSSSRMLFSMAERGNAPKVFAKVNKHGVPYWSVGASSAFGLLAYLNVSSSSATVFTWLSNLSTISGFLGWIMVGFAYLRWRKAVVLNGLMDRLPYRSILLPYGAYFVIIFLSLVVITNGYAVFFKFDVGDFLASYITLPIVIVLYFGHFIYQRVVHKDTNWLIPIEKIDLITHLDEIEQEEIDYVVPVPKNIWERIWFWVC</sequence>
<feature type="transmembrane region" description="Helical" evidence="8">
    <location>
        <begin position="200"/>
        <end position="220"/>
    </location>
</feature>
<dbReference type="AlphaFoldDB" id="A0A367YEA1"/>
<dbReference type="PIRSF" id="PIRSF006060">
    <property type="entry name" value="AA_transporter"/>
    <property type="match status" value="1"/>
</dbReference>
<organism evidence="10 11">
    <name type="scientific">Candida viswanathii</name>
    <dbReference type="NCBI Taxonomy" id="5486"/>
    <lineage>
        <taxon>Eukaryota</taxon>
        <taxon>Fungi</taxon>
        <taxon>Dikarya</taxon>
        <taxon>Ascomycota</taxon>
        <taxon>Saccharomycotina</taxon>
        <taxon>Pichiomycetes</taxon>
        <taxon>Debaryomycetaceae</taxon>
        <taxon>Candida/Lodderomyces clade</taxon>
        <taxon>Candida</taxon>
    </lineage>
</organism>
<feature type="transmembrane region" description="Helical" evidence="8">
    <location>
        <begin position="168"/>
        <end position="188"/>
    </location>
</feature>
<protein>
    <submittedName>
        <fullName evidence="10">Putative proline-specific permease put4</fullName>
    </submittedName>
</protein>
<feature type="transmembrane region" description="Helical" evidence="8">
    <location>
        <begin position="89"/>
        <end position="106"/>
    </location>
</feature>
<feature type="domain" description="Amino acid permease/ SLC12A" evidence="9">
    <location>
        <begin position="61"/>
        <end position="517"/>
    </location>
</feature>
<evidence type="ECO:0000259" key="9">
    <source>
        <dbReference type="Pfam" id="PF00324"/>
    </source>
</evidence>